<reference evidence="2" key="2">
    <citation type="submission" date="2020-11" db="EMBL/GenBank/DDBJ databases">
        <authorList>
            <person name="McCartney M.A."/>
            <person name="Auch B."/>
            <person name="Kono T."/>
            <person name="Mallez S."/>
            <person name="Becker A."/>
            <person name="Gohl D.M."/>
            <person name="Silverstein K.A.T."/>
            <person name="Koren S."/>
            <person name="Bechman K.B."/>
            <person name="Herman A."/>
            <person name="Abrahante J.E."/>
            <person name="Garbe J."/>
        </authorList>
    </citation>
    <scope>NUCLEOTIDE SEQUENCE</scope>
    <source>
        <strain evidence="2">Duluth1</strain>
        <tissue evidence="2">Whole animal</tissue>
    </source>
</reference>
<evidence type="ECO:0000313" key="3">
    <source>
        <dbReference type="Proteomes" id="UP000828390"/>
    </source>
</evidence>
<feature type="compositionally biased region" description="Acidic residues" evidence="1">
    <location>
        <begin position="33"/>
        <end position="53"/>
    </location>
</feature>
<protein>
    <submittedName>
        <fullName evidence="2">Uncharacterized protein</fullName>
    </submittedName>
</protein>
<gene>
    <name evidence="2" type="ORF">DPMN_089878</name>
</gene>
<dbReference type="EMBL" id="JAIWYP010000003">
    <property type="protein sequence ID" value="KAH3847553.1"/>
    <property type="molecule type" value="Genomic_DNA"/>
</dbReference>
<dbReference type="AlphaFoldDB" id="A0A9D4KWQ8"/>
<organism evidence="2 3">
    <name type="scientific">Dreissena polymorpha</name>
    <name type="common">Zebra mussel</name>
    <name type="synonym">Mytilus polymorpha</name>
    <dbReference type="NCBI Taxonomy" id="45954"/>
    <lineage>
        <taxon>Eukaryota</taxon>
        <taxon>Metazoa</taxon>
        <taxon>Spiralia</taxon>
        <taxon>Lophotrochozoa</taxon>
        <taxon>Mollusca</taxon>
        <taxon>Bivalvia</taxon>
        <taxon>Autobranchia</taxon>
        <taxon>Heteroconchia</taxon>
        <taxon>Euheterodonta</taxon>
        <taxon>Imparidentia</taxon>
        <taxon>Neoheterodontei</taxon>
        <taxon>Myida</taxon>
        <taxon>Dreissenoidea</taxon>
        <taxon>Dreissenidae</taxon>
        <taxon>Dreissena</taxon>
    </lineage>
</organism>
<name>A0A9D4KWQ8_DREPO</name>
<reference evidence="2" key="1">
    <citation type="journal article" date="2019" name="bioRxiv">
        <title>The Genome of the Zebra Mussel, Dreissena polymorpha: A Resource for Invasive Species Research.</title>
        <authorList>
            <person name="McCartney M.A."/>
            <person name="Auch B."/>
            <person name="Kono T."/>
            <person name="Mallez S."/>
            <person name="Zhang Y."/>
            <person name="Obille A."/>
            <person name="Becker A."/>
            <person name="Abrahante J.E."/>
            <person name="Garbe J."/>
            <person name="Badalamenti J.P."/>
            <person name="Herman A."/>
            <person name="Mangelson H."/>
            <person name="Liachko I."/>
            <person name="Sullivan S."/>
            <person name="Sone E.D."/>
            <person name="Koren S."/>
            <person name="Silverstein K.A.T."/>
            <person name="Beckman K.B."/>
            <person name="Gohl D.M."/>
        </authorList>
    </citation>
    <scope>NUCLEOTIDE SEQUENCE</scope>
    <source>
        <strain evidence="2">Duluth1</strain>
        <tissue evidence="2">Whole animal</tissue>
    </source>
</reference>
<dbReference type="Proteomes" id="UP000828390">
    <property type="component" value="Unassembled WGS sequence"/>
</dbReference>
<comment type="caution">
    <text evidence="2">The sequence shown here is derived from an EMBL/GenBank/DDBJ whole genome shotgun (WGS) entry which is preliminary data.</text>
</comment>
<evidence type="ECO:0000313" key="2">
    <source>
        <dbReference type="EMBL" id="KAH3847553.1"/>
    </source>
</evidence>
<accession>A0A9D4KWQ8</accession>
<keyword evidence="3" id="KW-1185">Reference proteome</keyword>
<evidence type="ECO:0000256" key="1">
    <source>
        <dbReference type="SAM" id="MobiDB-lite"/>
    </source>
</evidence>
<sequence length="53" mass="5931">MGELSTTAHYRPDRRRISGGVPQFASNCFIGCDDNDDDADNDDDDDDDDDDDF</sequence>
<feature type="region of interest" description="Disordered" evidence="1">
    <location>
        <begin position="1"/>
        <end position="53"/>
    </location>
</feature>
<proteinExistence type="predicted"/>